<sequence length="140" mass="13902">MMTRIFSLVFVLALAGCGGTGFGLFGGDDEPVDLGPAAVAEPEGGLAAGAPSNPASDGQFRGLTVASLGDATRPGLWIETPVVTEEGPGRVIAPDGTVVALTLIPSGGDRGSGSRLSLEAMQALGIPLTDLPTVTVISDV</sequence>
<name>A0ABP9KWY4_9RHOB</name>
<evidence type="ECO:0000313" key="1">
    <source>
        <dbReference type="EMBL" id="GAA5065795.1"/>
    </source>
</evidence>
<dbReference type="PROSITE" id="PS51257">
    <property type="entry name" value="PROKAR_LIPOPROTEIN"/>
    <property type="match status" value="1"/>
</dbReference>
<evidence type="ECO:0000313" key="2">
    <source>
        <dbReference type="Proteomes" id="UP001499910"/>
    </source>
</evidence>
<comment type="caution">
    <text evidence="1">The sequence shown here is derived from an EMBL/GenBank/DDBJ whole genome shotgun (WGS) entry which is preliminary data.</text>
</comment>
<proteinExistence type="predicted"/>
<keyword evidence="2" id="KW-1185">Reference proteome</keyword>
<gene>
    <name evidence="1" type="ORF">GCM10023209_03760</name>
</gene>
<protein>
    <recommendedName>
        <fullName evidence="3">D-galactarate dehydratase</fullName>
    </recommendedName>
</protein>
<accession>A0ABP9KWY4</accession>
<dbReference type="RefSeq" id="WP_259546977.1">
    <property type="nucleotide sequence ID" value="NZ_BAABHW010000001.1"/>
</dbReference>
<dbReference type="EMBL" id="BAABHW010000001">
    <property type="protein sequence ID" value="GAA5065795.1"/>
    <property type="molecule type" value="Genomic_DNA"/>
</dbReference>
<reference evidence="2" key="1">
    <citation type="journal article" date="2019" name="Int. J. Syst. Evol. Microbiol.">
        <title>The Global Catalogue of Microorganisms (GCM) 10K type strain sequencing project: providing services to taxonomists for standard genome sequencing and annotation.</title>
        <authorList>
            <consortium name="The Broad Institute Genomics Platform"/>
            <consortium name="The Broad Institute Genome Sequencing Center for Infectious Disease"/>
            <person name="Wu L."/>
            <person name="Ma J."/>
        </authorList>
    </citation>
    <scope>NUCLEOTIDE SEQUENCE [LARGE SCALE GENOMIC DNA]</scope>
    <source>
        <strain evidence="2">JCM 18015</strain>
    </source>
</reference>
<dbReference type="Proteomes" id="UP001499910">
    <property type="component" value="Unassembled WGS sequence"/>
</dbReference>
<organism evidence="1 2">
    <name type="scientific">[Roseibacterium] beibuensis</name>
    <dbReference type="NCBI Taxonomy" id="1193142"/>
    <lineage>
        <taxon>Bacteria</taxon>
        <taxon>Pseudomonadati</taxon>
        <taxon>Pseudomonadota</taxon>
        <taxon>Alphaproteobacteria</taxon>
        <taxon>Rhodobacterales</taxon>
        <taxon>Roseobacteraceae</taxon>
        <taxon>Roseicyclus</taxon>
    </lineage>
</organism>
<evidence type="ECO:0008006" key="3">
    <source>
        <dbReference type="Google" id="ProtNLM"/>
    </source>
</evidence>